<evidence type="ECO:0000256" key="10">
    <source>
        <dbReference type="ARBA" id="ARBA00023134"/>
    </source>
</evidence>
<dbReference type="GO" id="GO:0007165">
    <property type="term" value="P:signal transduction"/>
    <property type="evidence" value="ECO:0007669"/>
    <property type="project" value="InterPro"/>
</dbReference>
<comment type="caution">
    <text evidence="20">The sequence shown here is derived from an EMBL/GenBank/DDBJ whole genome shotgun (WGS) entry which is preliminary data.</text>
</comment>
<feature type="compositionally biased region" description="Basic and acidic residues" evidence="18">
    <location>
        <begin position="791"/>
        <end position="808"/>
    </location>
</feature>
<keyword evidence="7" id="KW-0547">Nucleotide-binding</keyword>
<dbReference type="SMART" id="SM00389">
    <property type="entry name" value="HOX"/>
    <property type="match status" value="1"/>
</dbReference>
<keyword evidence="8" id="KW-0378">Hydrolase</keyword>
<evidence type="ECO:0000256" key="5">
    <source>
        <dbReference type="ARBA" id="ARBA00022475"/>
    </source>
</evidence>
<evidence type="ECO:0000256" key="7">
    <source>
        <dbReference type="ARBA" id="ARBA00022741"/>
    </source>
</evidence>
<dbReference type="PANTHER" id="PTHR24070">
    <property type="entry name" value="RAS, DI-RAS, AND RHEB FAMILY MEMBERS OF SMALL GTPASE SUPERFAMILY"/>
    <property type="match status" value="1"/>
</dbReference>
<dbReference type="InterPro" id="IPR017970">
    <property type="entry name" value="Homeobox_CS"/>
</dbReference>
<keyword evidence="11" id="KW-0472">Membrane</keyword>
<feature type="region of interest" description="Disordered" evidence="18">
    <location>
        <begin position="791"/>
        <end position="812"/>
    </location>
</feature>
<dbReference type="EMBL" id="CADEPI010000146">
    <property type="protein sequence ID" value="CAB3377507.1"/>
    <property type="molecule type" value="Genomic_DNA"/>
</dbReference>
<dbReference type="GO" id="GO:0003677">
    <property type="term" value="F:DNA binding"/>
    <property type="evidence" value="ECO:0007669"/>
    <property type="project" value="UniProtKB-UniRule"/>
</dbReference>
<dbReference type="InterPro" id="IPR009057">
    <property type="entry name" value="Homeodomain-like_sf"/>
</dbReference>
<comment type="similarity">
    <text evidence="3">Belongs to the small GTPase superfamily. Ras family.</text>
</comment>
<accession>A0A8S1D7R5</accession>
<evidence type="ECO:0000256" key="15">
    <source>
        <dbReference type="ARBA" id="ARBA00023289"/>
    </source>
</evidence>
<evidence type="ECO:0000256" key="12">
    <source>
        <dbReference type="ARBA" id="ARBA00023155"/>
    </source>
</evidence>
<feature type="region of interest" description="Disordered" evidence="18">
    <location>
        <begin position="988"/>
        <end position="1011"/>
    </location>
</feature>
<keyword evidence="14" id="KW-0449">Lipoprotein</keyword>
<keyword evidence="15" id="KW-0636">Prenylation</keyword>
<evidence type="ECO:0000256" key="16">
    <source>
        <dbReference type="PROSITE-ProRule" id="PRU00108"/>
    </source>
</evidence>
<dbReference type="Proteomes" id="UP000494165">
    <property type="component" value="Unassembled WGS sequence"/>
</dbReference>
<keyword evidence="10" id="KW-0342">GTP-binding</keyword>
<evidence type="ECO:0000313" key="20">
    <source>
        <dbReference type="EMBL" id="CAB3377507.1"/>
    </source>
</evidence>
<dbReference type="SMART" id="SM00175">
    <property type="entry name" value="RAB"/>
    <property type="match status" value="1"/>
</dbReference>
<evidence type="ECO:0000256" key="8">
    <source>
        <dbReference type="ARBA" id="ARBA00022801"/>
    </source>
</evidence>
<evidence type="ECO:0000256" key="17">
    <source>
        <dbReference type="RuleBase" id="RU000682"/>
    </source>
</evidence>
<protein>
    <recommendedName>
        <fullName evidence="4">small monomeric GTPase</fullName>
        <ecNumber evidence="4">3.6.5.2</ecNumber>
    </recommendedName>
</protein>
<dbReference type="GO" id="GO:0000981">
    <property type="term" value="F:DNA-binding transcription factor activity, RNA polymerase II-specific"/>
    <property type="evidence" value="ECO:0007669"/>
    <property type="project" value="InterPro"/>
</dbReference>
<feature type="domain" description="Homeobox" evidence="19">
    <location>
        <begin position="23"/>
        <end position="83"/>
    </location>
</feature>
<dbReference type="SMART" id="SM00176">
    <property type="entry name" value="RAN"/>
    <property type="match status" value="1"/>
</dbReference>
<reference evidence="20 21" key="1">
    <citation type="submission" date="2020-04" db="EMBL/GenBank/DDBJ databases">
        <authorList>
            <person name="Alioto T."/>
            <person name="Alioto T."/>
            <person name="Gomez Garrido J."/>
        </authorList>
    </citation>
    <scope>NUCLEOTIDE SEQUENCE [LARGE SCALE GENOMIC DNA]</scope>
</reference>
<evidence type="ECO:0000313" key="21">
    <source>
        <dbReference type="Proteomes" id="UP000494165"/>
    </source>
</evidence>
<keyword evidence="13 16" id="KW-0539">Nucleus</keyword>
<dbReference type="PROSITE" id="PS51420">
    <property type="entry name" value="RHO"/>
    <property type="match status" value="1"/>
</dbReference>
<dbReference type="PRINTS" id="PR00449">
    <property type="entry name" value="RASTRNSFRMNG"/>
</dbReference>
<dbReference type="GO" id="GO:0005634">
    <property type="term" value="C:nucleus"/>
    <property type="evidence" value="ECO:0007669"/>
    <property type="project" value="UniProtKB-SubCell"/>
</dbReference>
<feature type="region of interest" description="Disordered" evidence="18">
    <location>
        <begin position="142"/>
        <end position="162"/>
    </location>
</feature>
<evidence type="ECO:0000256" key="3">
    <source>
        <dbReference type="ARBA" id="ARBA00008344"/>
    </source>
</evidence>
<evidence type="ECO:0000256" key="2">
    <source>
        <dbReference type="ARBA" id="ARBA00004342"/>
    </source>
</evidence>
<dbReference type="NCBIfam" id="TIGR00231">
    <property type="entry name" value="small_GTP"/>
    <property type="match status" value="1"/>
</dbReference>
<dbReference type="OrthoDB" id="10064757at2759"/>
<sequence length="1011" mass="116072">MAGPFLSPLPGDLLSEYMFGRRRQQRRNRTTFTPQQLQELEALFQKTHYPDVFLREEVALRINLSEARVQVWFQNRRAKWRKQARLQLLQDAWRMRCLGLGAPPLLLGQPPPGAAAENEPTNLSNKIVDNYRVPQKPICGYPSQHTAASRLSPTQATSSDEEDAVAERLKRLIVSSRVALTLRAPTTRAIQLLPVRLRLMHTSRIVLAKMTYDSENITSHSFLVRDPKYQATISPVSKDFYLPQKPLISDEFTEKLANNQWQGDTIVDEFDRISYFVRDQGLDITISEPCFDTMVAELINASPSFTYEDLCKVLFCLNMWPPTSSVQSPNFKELWLQLDSVCMTKFRDWSVPQLLLVMDHWYQLSLLRIGKFGRVACRKALRNYKSLSSAELVQMLFYVNVRRVFPDVEVVGLQVHLEKRISALSMEEVGVCAMAFFKTKTRIVSFNLMEMILRKLISNADTAESLTIGCIAKIIRMGLHIGLVPLLHQVFEALYPRVQRGDLSSVAKLHLVLAGTNVQVFHHGLLSCVTESLLRNIKSIRLKELERLALTLQMFRWPKEVPGVTDNLYKFIVNELHSPEREQECNQYPRSFTSLLHYLSVAGLYDYKLADRALSHEFLNVIYTPSVKDSGFEILSLDVGLEVECPDYQGARLKQKSRSVLSKEISKSPYFYRDFPETMDKGSYNDKKLKEVALTMSKVIGPSWKTKMYIGHLLPNFFWPDIALKFSEDCESFEDIPSDFDFQWPGVIKKPDCPNWAVVVYACRSLVFRGDENQVIGSLAMKLRWLEKADPPTKKSVDPRSQRFDRRSAKMSKKPAVQPALHKVIMVGSGGVGKSALTLQFMYDEFVEDYEPTKADSYRKKVVLDGEEVQIDILDTAGQEDYAAIRDNYFRSGEGFLCVFSITEHESFQSTEEFREQILRVKNDDNIPFLLVGNKSDLKEKRKVSLQEATSRAQQWGVPYVETSAKTRENVDKVFFDLMREIRSRKMEENKANNGKGKEKCKRKKRKCTIL</sequence>
<dbReference type="GO" id="GO:0005525">
    <property type="term" value="F:GTP binding"/>
    <property type="evidence" value="ECO:0007669"/>
    <property type="project" value="UniProtKB-KW"/>
</dbReference>
<evidence type="ECO:0000256" key="18">
    <source>
        <dbReference type="SAM" id="MobiDB-lite"/>
    </source>
</evidence>
<dbReference type="Gene3D" id="1.10.10.60">
    <property type="entry name" value="Homeodomain-like"/>
    <property type="match status" value="1"/>
</dbReference>
<dbReference type="Gene3D" id="3.40.50.300">
    <property type="entry name" value="P-loop containing nucleotide triphosphate hydrolases"/>
    <property type="match status" value="1"/>
</dbReference>
<keyword evidence="12 16" id="KW-0371">Homeobox</keyword>
<evidence type="ECO:0000256" key="11">
    <source>
        <dbReference type="ARBA" id="ARBA00023136"/>
    </source>
</evidence>
<dbReference type="CDD" id="cd00086">
    <property type="entry name" value="homeodomain"/>
    <property type="match status" value="1"/>
</dbReference>
<dbReference type="SMART" id="SM00173">
    <property type="entry name" value="RAS"/>
    <property type="match status" value="1"/>
</dbReference>
<feature type="DNA-binding region" description="Homeobox" evidence="16">
    <location>
        <begin position="25"/>
        <end position="84"/>
    </location>
</feature>
<keyword evidence="9 16" id="KW-0238">DNA-binding</keyword>
<dbReference type="InterPro" id="IPR001806">
    <property type="entry name" value="Small_GTPase"/>
</dbReference>
<dbReference type="Pfam" id="PF00071">
    <property type="entry name" value="Ras"/>
    <property type="match status" value="1"/>
</dbReference>
<evidence type="ECO:0000256" key="6">
    <source>
        <dbReference type="ARBA" id="ARBA00022481"/>
    </source>
</evidence>
<evidence type="ECO:0000256" key="14">
    <source>
        <dbReference type="ARBA" id="ARBA00023288"/>
    </source>
</evidence>
<keyword evidence="21" id="KW-1185">Reference proteome</keyword>
<dbReference type="AlphaFoldDB" id="A0A8S1D7R5"/>
<dbReference type="InterPro" id="IPR027417">
    <property type="entry name" value="P-loop_NTPase"/>
</dbReference>
<dbReference type="EC" id="3.6.5.2" evidence="4"/>
<gene>
    <name evidence="20" type="ORF">CLODIP_2_CD09596</name>
</gene>
<dbReference type="SUPFAM" id="SSF52540">
    <property type="entry name" value="P-loop containing nucleoside triphosphate hydrolases"/>
    <property type="match status" value="1"/>
</dbReference>
<dbReference type="PROSITE" id="PS51421">
    <property type="entry name" value="RAS"/>
    <property type="match status" value="1"/>
</dbReference>
<dbReference type="FunFam" id="1.10.10.60:FF:000291">
    <property type="entry name" value="ALX homeobox protein 1"/>
    <property type="match status" value="1"/>
</dbReference>
<evidence type="ECO:0000256" key="9">
    <source>
        <dbReference type="ARBA" id="ARBA00023125"/>
    </source>
</evidence>
<dbReference type="GO" id="GO:0003925">
    <property type="term" value="F:G protein activity"/>
    <property type="evidence" value="ECO:0007669"/>
    <property type="project" value="UniProtKB-EC"/>
</dbReference>
<evidence type="ECO:0000259" key="19">
    <source>
        <dbReference type="PROSITE" id="PS50071"/>
    </source>
</evidence>
<dbReference type="InterPro" id="IPR020849">
    <property type="entry name" value="Small_GTPase_Ras-type"/>
</dbReference>
<dbReference type="InterPro" id="IPR005225">
    <property type="entry name" value="Small_GTP-bd"/>
</dbReference>
<dbReference type="PROSITE" id="PS50071">
    <property type="entry name" value="HOMEOBOX_2"/>
    <property type="match status" value="1"/>
</dbReference>
<evidence type="ECO:0000256" key="13">
    <source>
        <dbReference type="ARBA" id="ARBA00023242"/>
    </source>
</evidence>
<name>A0A8S1D7R5_9INSE</name>
<dbReference type="GO" id="GO:0005886">
    <property type="term" value="C:plasma membrane"/>
    <property type="evidence" value="ECO:0007669"/>
    <property type="project" value="UniProtKB-SubCell"/>
</dbReference>
<keyword evidence="6" id="KW-0488">Methylation</keyword>
<proteinExistence type="inferred from homology"/>
<evidence type="ECO:0000256" key="4">
    <source>
        <dbReference type="ARBA" id="ARBA00011984"/>
    </source>
</evidence>
<dbReference type="PROSITE" id="PS00027">
    <property type="entry name" value="HOMEOBOX_1"/>
    <property type="match status" value="1"/>
</dbReference>
<dbReference type="SUPFAM" id="SSF46689">
    <property type="entry name" value="Homeodomain-like"/>
    <property type="match status" value="1"/>
</dbReference>
<dbReference type="SMART" id="SM00174">
    <property type="entry name" value="RHO"/>
    <property type="match status" value="1"/>
</dbReference>
<dbReference type="Pfam" id="PF00046">
    <property type="entry name" value="Homeodomain"/>
    <property type="match status" value="1"/>
</dbReference>
<evidence type="ECO:0000256" key="1">
    <source>
        <dbReference type="ARBA" id="ARBA00004123"/>
    </source>
</evidence>
<dbReference type="InterPro" id="IPR001356">
    <property type="entry name" value="HD"/>
</dbReference>
<dbReference type="CDD" id="cd04139">
    <property type="entry name" value="RalA_RalB"/>
    <property type="match status" value="1"/>
</dbReference>
<keyword evidence="5" id="KW-1003">Cell membrane</keyword>
<organism evidence="20 21">
    <name type="scientific">Cloeon dipterum</name>
    <dbReference type="NCBI Taxonomy" id="197152"/>
    <lineage>
        <taxon>Eukaryota</taxon>
        <taxon>Metazoa</taxon>
        <taxon>Ecdysozoa</taxon>
        <taxon>Arthropoda</taxon>
        <taxon>Hexapoda</taxon>
        <taxon>Insecta</taxon>
        <taxon>Pterygota</taxon>
        <taxon>Palaeoptera</taxon>
        <taxon>Ephemeroptera</taxon>
        <taxon>Pisciforma</taxon>
        <taxon>Baetidae</taxon>
        <taxon>Cloeon</taxon>
    </lineage>
</organism>
<dbReference type="FunFam" id="3.40.50.300:FF:000203">
    <property type="entry name" value="Putative ras-related protein ral-a"/>
    <property type="match status" value="1"/>
</dbReference>
<dbReference type="PROSITE" id="PS51419">
    <property type="entry name" value="RAB"/>
    <property type="match status" value="1"/>
</dbReference>
<feature type="compositionally biased region" description="Basic residues" evidence="18">
    <location>
        <begin position="999"/>
        <end position="1011"/>
    </location>
</feature>
<comment type="subcellular location">
    <subcellularLocation>
        <location evidence="2">Cell membrane</location>
        <topology evidence="2">Lipid-anchor</topology>
        <orientation evidence="2">Cytoplasmic side</orientation>
    </subcellularLocation>
    <subcellularLocation>
        <location evidence="1 16 17">Nucleus</location>
    </subcellularLocation>
</comment>
<feature type="compositionally biased region" description="Polar residues" evidence="18">
    <location>
        <begin position="143"/>
        <end position="158"/>
    </location>
</feature>